<name>A0A2C9KNZ5_BIOGL</name>
<dbReference type="InterPro" id="IPR018130">
    <property type="entry name" value="Ribosomal_uS2_CS"/>
</dbReference>
<dbReference type="AlphaFoldDB" id="A0A2C9KNZ5"/>
<dbReference type="Proteomes" id="UP000076420">
    <property type="component" value="Unassembled WGS sequence"/>
</dbReference>
<dbReference type="GO" id="GO:0006412">
    <property type="term" value="P:translation"/>
    <property type="evidence" value="ECO:0007669"/>
    <property type="project" value="InterPro"/>
</dbReference>
<evidence type="ECO:0000256" key="4">
    <source>
        <dbReference type="RuleBase" id="RU003631"/>
    </source>
</evidence>
<dbReference type="VEuPathDB" id="VectorBase:BGLB021910"/>
<comment type="similarity">
    <text evidence="1 4">Belongs to the universal ribosomal protein uS2 family.</text>
</comment>
<keyword evidence="3 4" id="KW-0687">Ribonucleoprotein</keyword>
<evidence type="ECO:0000256" key="1">
    <source>
        <dbReference type="ARBA" id="ARBA00006242"/>
    </source>
</evidence>
<dbReference type="InterPro" id="IPR023591">
    <property type="entry name" value="Ribosomal_uS2_flav_dom_sf"/>
</dbReference>
<reference evidence="5" key="1">
    <citation type="submission" date="2020-05" db="UniProtKB">
        <authorList>
            <consortium name="EnsemblMetazoa"/>
        </authorList>
    </citation>
    <scope>IDENTIFICATION</scope>
    <source>
        <strain evidence="5">BB02</strain>
    </source>
</reference>
<dbReference type="PANTHER" id="PTHR12534">
    <property type="entry name" value="30S RIBOSOMAL PROTEIN S2 PROKARYOTIC AND ORGANELLAR"/>
    <property type="match status" value="1"/>
</dbReference>
<dbReference type="EnsemblMetazoa" id="BGLB021910-RA">
    <property type="protein sequence ID" value="BGLB021910-PA"/>
    <property type="gene ID" value="BGLB021910"/>
</dbReference>
<evidence type="ECO:0000313" key="6">
    <source>
        <dbReference type="Proteomes" id="UP000076420"/>
    </source>
</evidence>
<evidence type="ECO:0000256" key="3">
    <source>
        <dbReference type="ARBA" id="ARBA00023274"/>
    </source>
</evidence>
<keyword evidence="2 4" id="KW-0689">Ribosomal protein</keyword>
<dbReference type="VEuPathDB" id="VectorBase:BGLAX_052524"/>
<dbReference type="Gene3D" id="3.40.50.10490">
    <property type="entry name" value="Glucose-6-phosphate isomerase like protein, domain 1"/>
    <property type="match status" value="1"/>
</dbReference>
<protein>
    <recommendedName>
        <fullName evidence="7">30S ribosomal protein S2</fullName>
    </recommendedName>
</protein>
<dbReference type="SUPFAM" id="SSF52313">
    <property type="entry name" value="Ribosomal protein S2"/>
    <property type="match status" value="1"/>
</dbReference>
<accession>A0A2C9KNZ5</accession>
<organism evidence="5 6">
    <name type="scientific">Biomphalaria glabrata</name>
    <name type="common">Bloodfluke planorb</name>
    <name type="synonym">Freshwater snail</name>
    <dbReference type="NCBI Taxonomy" id="6526"/>
    <lineage>
        <taxon>Eukaryota</taxon>
        <taxon>Metazoa</taxon>
        <taxon>Spiralia</taxon>
        <taxon>Lophotrochozoa</taxon>
        <taxon>Mollusca</taxon>
        <taxon>Gastropoda</taxon>
        <taxon>Heterobranchia</taxon>
        <taxon>Euthyneura</taxon>
        <taxon>Panpulmonata</taxon>
        <taxon>Hygrophila</taxon>
        <taxon>Lymnaeoidea</taxon>
        <taxon>Planorbidae</taxon>
        <taxon>Biomphalaria</taxon>
    </lineage>
</organism>
<dbReference type="GO" id="GO:0015935">
    <property type="term" value="C:small ribosomal subunit"/>
    <property type="evidence" value="ECO:0007669"/>
    <property type="project" value="InterPro"/>
</dbReference>
<dbReference type="PANTHER" id="PTHR12534:SF0">
    <property type="entry name" value="SMALL RIBOSOMAL SUBUNIT PROTEIN US2M"/>
    <property type="match status" value="1"/>
</dbReference>
<evidence type="ECO:0008006" key="7">
    <source>
        <dbReference type="Google" id="ProtNLM"/>
    </source>
</evidence>
<evidence type="ECO:0000256" key="2">
    <source>
        <dbReference type="ARBA" id="ARBA00022980"/>
    </source>
</evidence>
<dbReference type="CDD" id="cd01425">
    <property type="entry name" value="RPS2"/>
    <property type="match status" value="1"/>
</dbReference>
<dbReference type="HAMAP" id="MF_00291_B">
    <property type="entry name" value="Ribosomal_uS2_B"/>
    <property type="match status" value="1"/>
</dbReference>
<evidence type="ECO:0000313" key="5">
    <source>
        <dbReference type="EnsemblMetazoa" id="BGLB021910-PA"/>
    </source>
</evidence>
<proteinExistence type="inferred from homology"/>
<sequence>MRELFDASVHMGHKTMFWNPLMEPYIYGKTNTVHIIDLKQSFVLLHNALNVVYNCVLKGGNILFVSTKNQAAEIVKEEAKRCGQYYIAKRWLGGLFTNWVTIVSTIKNIEKKSNMINNPDIKIIKKERMCIERNLKKLEQYFGGIHDMNRLPDMIFVIDAVKERIAITEANKLGIPVIAILDTNADPRGVDYPIPGNDDSVRSIKLYCRLFADTIIRAISDSFADKKDKNESVAEEEKIVKKPNNIGHIKKIIREE</sequence>
<dbReference type="GO" id="GO:0003735">
    <property type="term" value="F:structural constituent of ribosome"/>
    <property type="evidence" value="ECO:0007669"/>
    <property type="project" value="InterPro"/>
</dbReference>
<dbReference type="PROSITE" id="PS00962">
    <property type="entry name" value="RIBOSOMAL_S2_1"/>
    <property type="match status" value="1"/>
</dbReference>
<dbReference type="Gene3D" id="1.10.287.610">
    <property type="entry name" value="Helix hairpin bin"/>
    <property type="match status" value="1"/>
</dbReference>
<dbReference type="KEGG" id="bgt:106075467"/>
<gene>
    <name evidence="5" type="primary">106075467</name>
</gene>
<dbReference type="NCBIfam" id="TIGR01011">
    <property type="entry name" value="rpsB_bact"/>
    <property type="match status" value="1"/>
</dbReference>
<dbReference type="PROSITE" id="PS00963">
    <property type="entry name" value="RIBOSOMAL_S2_2"/>
    <property type="match status" value="1"/>
</dbReference>
<dbReference type="STRING" id="6526.A0A2C9KNZ5"/>
<dbReference type="InterPro" id="IPR005706">
    <property type="entry name" value="Ribosomal_uS2_bac/mit/plastid"/>
</dbReference>
<dbReference type="Pfam" id="PF00318">
    <property type="entry name" value="Ribosomal_S2"/>
    <property type="match status" value="1"/>
</dbReference>
<dbReference type="PRINTS" id="PR00395">
    <property type="entry name" value="RIBOSOMALS2"/>
</dbReference>
<dbReference type="InterPro" id="IPR001865">
    <property type="entry name" value="Ribosomal_uS2"/>
</dbReference>